<accession>A0ABN9DMU7</accession>
<gene>
    <name evidence="1" type="ORF">SPARVUS_LOCUS7849659</name>
</gene>
<sequence>MGTGRWHCWHWWVAPLGTGRRHCWAKVGGTAENRQLHFPVISVSLDTA</sequence>
<keyword evidence="2" id="KW-1185">Reference proteome</keyword>
<evidence type="ECO:0000313" key="1">
    <source>
        <dbReference type="EMBL" id="CAI9573940.1"/>
    </source>
</evidence>
<comment type="caution">
    <text evidence="1">The sequence shown here is derived from an EMBL/GenBank/DDBJ whole genome shotgun (WGS) entry which is preliminary data.</text>
</comment>
<dbReference type="Proteomes" id="UP001162483">
    <property type="component" value="Unassembled WGS sequence"/>
</dbReference>
<evidence type="ECO:0000313" key="2">
    <source>
        <dbReference type="Proteomes" id="UP001162483"/>
    </source>
</evidence>
<feature type="non-terminal residue" evidence="1">
    <location>
        <position position="48"/>
    </location>
</feature>
<reference evidence="1" key="1">
    <citation type="submission" date="2023-05" db="EMBL/GenBank/DDBJ databases">
        <authorList>
            <person name="Stuckert A."/>
        </authorList>
    </citation>
    <scope>NUCLEOTIDE SEQUENCE</scope>
</reference>
<dbReference type="EMBL" id="CATNWA010014613">
    <property type="protein sequence ID" value="CAI9573940.1"/>
    <property type="molecule type" value="Genomic_DNA"/>
</dbReference>
<organism evidence="1 2">
    <name type="scientific">Staurois parvus</name>
    <dbReference type="NCBI Taxonomy" id="386267"/>
    <lineage>
        <taxon>Eukaryota</taxon>
        <taxon>Metazoa</taxon>
        <taxon>Chordata</taxon>
        <taxon>Craniata</taxon>
        <taxon>Vertebrata</taxon>
        <taxon>Euteleostomi</taxon>
        <taxon>Amphibia</taxon>
        <taxon>Batrachia</taxon>
        <taxon>Anura</taxon>
        <taxon>Neobatrachia</taxon>
        <taxon>Ranoidea</taxon>
        <taxon>Ranidae</taxon>
        <taxon>Staurois</taxon>
    </lineage>
</organism>
<name>A0ABN9DMU7_9NEOB</name>
<proteinExistence type="predicted"/>
<protein>
    <submittedName>
        <fullName evidence="1">Uncharacterized protein</fullName>
    </submittedName>
</protein>